<dbReference type="InterPro" id="IPR014558">
    <property type="entry name" value="UCP029720"/>
</dbReference>
<reference evidence="2 3" key="1">
    <citation type="submission" date="2016-10" db="EMBL/GenBank/DDBJ databases">
        <authorList>
            <person name="Varghese N."/>
            <person name="Submissions S."/>
        </authorList>
    </citation>
    <scope>NUCLEOTIDE SEQUENCE [LARGE SCALE GENOMIC DNA]</scope>
    <source>
        <strain evidence="2 3">DSM 21822</strain>
    </source>
</reference>
<feature type="signal peptide" evidence="1">
    <location>
        <begin position="1"/>
        <end position="20"/>
    </location>
</feature>
<organism evidence="2 3">
    <name type="scientific">Neomesorhizobium albiziae</name>
    <dbReference type="NCBI Taxonomy" id="335020"/>
    <lineage>
        <taxon>Bacteria</taxon>
        <taxon>Pseudomonadati</taxon>
        <taxon>Pseudomonadota</taxon>
        <taxon>Alphaproteobacteria</taxon>
        <taxon>Hyphomicrobiales</taxon>
        <taxon>Phyllobacteriaceae</taxon>
        <taxon>Neomesorhizobium</taxon>
    </lineage>
</organism>
<dbReference type="PANTHER" id="PTHR39335:SF1">
    <property type="entry name" value="BLL4220 PROTEIN"/>
    <property type="match status" value="1"/>
</dbReference>
<gene>
    <name evidence="2" type="ORF">SAMN04488498_101229</name>
</gene>
<dbReference type="GO" id="GO:0043448">
    <property type="term" value="P:alkane catabolic process"/>
    <property type="evidence" value="ECO:0007669"/>
    <property type="project" value="TreeGrafter"/>
</dbReference>
<evidence type="ECO:0000313" key="2">
    <source>
        <dbReference type="EMBL" id="SFJ90877.1"/>
    </source>
</evidence>
<proteinExistence type="predicted"/>
<dbReference type="PIRSF" id="PIRSF029720">
    <property type="entry name" value="UCP029720"/>
    <property type="match status" value="1"/>
</dbReference>
<dbReference type="InterPro" id="IPR005297">
    <property type="entry name" value="Lipoprotein_repeat"/>
</dbReference>
<keyword evidence="3" id="KW-1185">Reference proteome</keyword>
<evidence type="ECO:0000256" key="1">
    <source>
        <dbReference type="SAM" id="SignalP"/>
    </source>
</evidence>
<dbReference type="RefSeq" id="WP_149757422.1">
    <property type="nucleotide sequence ID" value="NZ_BSPE01000002.1"/>
</dbReference>
<keyword evidence="2" id="KW-0449">Lipoprotein</keyword>
<sequence length="125" mass="13405">MKTIALGFAALLLTSAAAFAEEPAKAMDSSAGKVYTDAKGMTLYTFDKDEAGKSNCYDKCATNWPPFMAAADAKAEGEWSLVERTDGTKMWAYEGKPLYTYIDDKKAGDVTGEGKGGVWHVAKAD</sequence>
<dbReference type="OrthoDB" id="9800666at2"/>
<feature type="chain" id="PRO_5009302247" evidence="1">
    <location>
        <begin position="21"/>
        <end position="125"/>
    </location>
</feature>
<accession>A0A1I3V9I1</accession>
<dbReference type="Pfam" id="PF03640">
    <property type="entry name" value="Lipoprotein_15"/>
    <property type="match status" value="2"/>
</dbReference>
<dbReference type="AlphaFoldDB" id="A0A1I3V9I1"/>
<name>A0A1I3V9I1_9HYPH</name>
<evidence type="ECO:0000313" key="3">
    <source>
        <dbReference type="Proteomes" id="UP000323300"/>
    </source>
</evidence>
<keyword evidence="1" id="KW-0732">Signal</keyword>
<protein>
    <submittedName>
        <fullName evidence="2">Predicted lipoprotein with conserved Yx(FWY)xxD motif</fullName>
    </submittedName>
</protein>
<dbReference type="EMBL" id="FOSL01000001">
    <property type="protein sequence ID" value="SFJ90877.1"/>
    <property type="molecule type" value="Genomic_DNA"/>
</dbReference>
<dbReference type="Proteomes" id="UP000323300">
    <property type="component" value="Unassembled WGS sequence"/>
</dbReference>
<dbReference type="PANTHER" id="PTHR39335">
    <property type="entry name" value="BLL4220 PROTEIN"/>
    <property type="match status" value="1"/>
</dbReference>